<dbReference type="InterPro" id="IPR036388">
    <property type="entry name" value="WH-like_DNA-bd_sf"/>
</dbReference>
<dbReference type="InterPro" id="IPR007627">
    <property type="entry name" value="RNA_pol_sigma70_r2"/>
</dbReference>
<dbReference type="PANTHER" id="PTHR43133">
    <property type="entry name" value="RNA POLYMERASE ECF-TYPE SIGMA FACTO"/>
    <property type="match status" value="1"/>
</dbReference>
<dbReference type="GO" id="GO:0006352">
    <property type="term" value="P:DNA-templated transcription initiation"/>
    <property type="evidence" value="ECO:0007669"/>
    <property type="project" value="InterPro"/>
</dbReference>
<keyword evidence="3" id="KW-0731">Sigma factor</keyword>
<dbReference type="GO" id="GO:0016987">
    <property type="term" value="F:sigma factor activity"/>
    <property type="evidence" value="ECO:0007669"/>
    <property type="project" value="UniProtKB-KW"/>
</dbReference>
<evidence type="ECO:0000313" key="7">
    <source>
        <dbReference type="EMBL" id="BCI61116.1"/>
    </source>
</evidence>
<dbReference type="SUPFAM" id="SSF88659">
    <property type="entry name" value="Sigma3 and sigma4 domains of RNA polymerase sigma factors"/>
    <property type="match status" value="1"/>
</dbReference>
<dbReference type="NCBIfam" id="TIGR02937">
    <property type="entry name" value="sigma70-ECF"/>
    <property type="match status" value="1"/>
</dbReference>
<dbReference type="EMBL" id="AP023321">
    <property type="protein sequence ID" value="BCI61116.1"/>
    <property type="molecule type" value="Genomic_DNA"/>
</dbReference>
<feature type="domain" description="RNA polymerase sigma-70 region 2" evidence="6">
    <location>
        <begin position="22"/>
        <end position="87"/>
    </location>
</feature>
<accession>A0A7I8D2U3</accession>
<evidence type="ECO:0000259" key="6">
    <source>
        <dbReference type="Pfam" id="PF04542"/>
    </source>
</evidence>
<name>A0A7I8D2U3_9FIRM</name>
<dbReference type="Proteomes" id="UP000593890">
    <property type="component" value="Chromosome"/>
</dbReference>
<dbReference type="InterPro" id="IPR013325">
    <property type="entry name" value="RNA_pol_sigma_r2"/>
</dbReference>
<dbReference type="SUPFAM" id="SSF88946">
    <property type="entry name" value="Sigma2 domain of RNA polymerase sigma factors"/>
    <property type="match status" value="1"/>
</dbReference>
<dbReference type="InterPro" id="IPR039425">
    <property type="entry name" value="RNA_pol_sigma-70-like"/>
</dbReference>
<keyword evidence="4" id="KW-0238">DNA-binding</keyword>
<evidence type="ECO:0000256" key="3">
    <source>
        <dbReference type="ARBA" id="ARBA00023082"/>
    </source>
</evidence>
<protein>
    <submittedName>
        <fullName evidence="7">RNA polymerase sigma factor</fullName>
    </submittedName>
</protein>
<keyword evidence="2" id="KW-0805">Transcription regulation</keyword>
<evidence type="ECO:0000256" key="2">
    <source>
        <dbReference type="ARBA" id="ARBA00023015"/>
    </source>
</evidence>
<evidence type="ECO:0000256" key="1">
    <source>
        <dbReference type="ARBA" id="ARBA00010641"/>
    </source>
</evidence>
<dbReference type="AlphaFoldDB" id="A0A7I8D2U3"/>
<dbReference type="GO" id="GO:0003677">
    <property type="term" value="F:DNA binding"/>
    <property type="evidence" value="ECO:0007669"/>
    <property type="project" value="UniProtKB-KW"/>
</dbReference>
<sequence length="174" mass="20510">MKLYNLEAAFQEGIEEALEEVIHQYGHALLRYCHQILCDYHEAQDAVQMTFLKAYDQRKSFQPGTSMSAWLRRIAYTTCIDLVRKRKLLLFEAPSHQTSDTMSEDCRKALRKISASDRALLYGRIMEERSYAELSRIHNKSEAALRKQFERAKKAMAKYLKETNEYYARLEEQK</sequence>
<dbReference type="Pfam" id="PF04542">
    <property type="entry name" value="Sigma70_r2"/>
    <property type="match status" value="1"/>
</dbReference>
<proteinExistence type="inferred from homology"/>
<keyword evidence="8" id="KW-1185">Reference proteome</keyword>
<gene>
    <name evidence="7" type="ORF">C12CBH8_17550</name>
</gene>
<dbReference type="KEGG" id="sman:C12CBH8_17550"/>
<comment type="similarity">
    <text evidence="1">Belongs to the sigma-70 factor family. ECF subfamily.</text>
</comment>
<organism evidence="7 8">
    <name type="scientific">Solibaculum mannosilyticum</name>
    <dbReference type="NCBI Taxonomy" id="2780922"/>
    <lineage>
        <taxon>Bacteria</taxon>
        <taxon>Bacillati</taxon>
        <taxon>Bacillota</taxon>
        <taxon>Clostridia</taxon>
        <taxon>Eubacteriales</taxon>
        <taxon>Oscillospiraceae</taxon>
        <taxon>Solibaculum</taxon>
    </lineage>
</organism>
<evidence type="ECO:0000256" key="4">
    <source>
        <dbReference type="ARBA" id="ARBA00023125"/>
    </source>
</evidence>
<keyword evidence="5" id="KW-0804">Transcription</keyword>
<dbReference type="PANTHER" id="PTHR43133:SF8">
    <property type="entry name" value="RNA POLYMERASE SIGMA FACTOR HI_1459-RELATED"/>
    <property type="match status" value="1"/>
</dbReference>
<dbReference type="InterPro" id="IPR014284">
    <property type="entry name" value="RNA_pol_sigma-70_dom"/>
</dbReference>
<dbReference type="Gene3D" id="1.10.1740.10">
    <property type="match status" value="1"/>
</dbReference>
<dbReference type="RefSeq" id="WP_090264601.1">
    <property type="nucleotide sequence ID" value="NZ_AP023321.1"/>
</dbReference>
<evidence type="ECO:0000256" key="5">
    <source>
        <dbReference type="ARBA" id="ARBA00023163"/>
    </source>
</evidence>
<evidence type="ECO:0000313" key="8">
    <source>
        <dbReference type="Proteomes" id="UP000593890"/>
    </source>
</evidence>
<reference evidence="8" key="1">
    <citation type="submission" date="2020-07" db="EMBL/GenBank/DDBJ databases">
        <title>Complete genome sequencing of Clostridia bacterium strain 12CBH8.</title>
        <authorList>
            <person name="Sakamoto M."/>
            <person name="Murakami T."/>
            <person name="Mori H."/>
        </authorList>
    </citation>
    <scope>NUCLEOTIDE SEQUENCE [LARGE SCALE GENOMIC DNA]</scope>
    <source>
        <strain evidence="8">12CBH8</strain>
    </source>
</reference>
<dbReference type="Gene3D" id="1.10.10.10">
    <property type="entry name" value="Winged helix-like DNA-binding domain superfamily/Winged helix DNA-binding domain"/>
    <property type="match status" value="1"/>
</dbReference>
<dbReference type="InterPro" id="IPR013324">
    <property type="entry name" value="RNA_pol_sigma_r3/r4-like"/>
</dbReference>